<gene>
    <name evidence="2" type="ORF">DX908_03820</name>
</gene>
<sequence>MKNFRLKLALSAICLAAMVAVGLRALPSGGEGILPYGGDAKSRVDDLILGAEEFPEVGPALTDRLTKALEIAPLASEPLFAYALFGGANQEAALKEALRRNPRVLSARLLIAQKLVEEDRYDEAVREVVTLIGVDRDRARDYFAALTEISATEAGQKAILKQLEPARWWTADLALRLNEGSTDFAFLYEVNKLVPQNREAFLRRLVGEGQYGLALLAWLEFSGVAAEDINWPYNERFAERNALPPFNWTVENDRAEFMRGGGLYLVHLARARTLFSRQVMALGPGTYVMNADATGQRASGDGGISLKLRCAGAEDYVASLPLGQMSGAPRPDPVTLTIPPRGCEFQQLEFVGEIGQFPRVSRVEVKSVSIEPIDSTEGEG</sequence>
<name>A0A371RGA4_9PROT</name>
<organism evidence="2 3">
    <name type="scientific">Parvularcula marina</name>
    <dbReference type="NCBI Taxonomy" id="2292771"/>
    <lineage>
        <taxon>Bacteria</taxon>
        <taxon>Pseudomonadati</taxon>
        <taxon>Pseudomonadota</taxon>
        <taxon>Alphaproteobacteria</taxon>
        <taxon>Parvularculales</taxon>
        <taxon>Parvularculaceae</taxon>
        <taxon>Parvularcula</taxon>
    </lineage>
</organism>
<reference evidence="2 3" key="1">
    <citation type="submission" date="2018-08" db="EMBL/GenBank/DDBJ databases">
        <title>Parvularcula sp. SM1705, isolated from surface water of the South Sea China.</title>
        <authorList>
            <person name="Sun L."/>
        </authorList>
    </citation>
    <scope>NUCLEOTIDE SEQUENCE [LARGE SCALE GENOMIC DNA]</scope>
    <source>
        <strain evidence="2 3">SM1705</strain>
    </source>
</reference>
<dbReference type="InParanoid" id="A0A371RGA4"/>
<keyword evidence="3" id="KW-1185">Reference proteome</keyword>
<keyword evidence="1" id="KW-0732">Signal</keyword>
<dbReference type="OrthoDB" id="9855890at2"/>
<dbReference type="EMBL" id="QUQO01000001">
    <property type="protein sequence ID" value="RFB04489.1"/>
    <property type="molecule type" value="Genomic_DNA"/>
</dbReference>
<evidence type="ECO:0000256" key="1">
    <source>
        <dbReference type="SAM" id="SignalP"/>
    </source>
</evidence>
<dbReference type="RefSeq" id="WP_116391122.1">
    <property type="nucleotide sequence ID" value="NZ_QUQO01000001.1"/>
</dbReference>
<evidence type="ECO:0000313" key="3">
    <source>
        <dbReference type="Proteomes" id="UP000264589"/>
    </source>
</evidence>
<protein>
    <submittedName>
        <fullName evidence="2">Tetratricopeptide repeat protein</fullName>
    </submittedName>
</protein>
<accession>A0A371RGA4</accession>
<dbReference type="Proteomes" id="UP000264589">
    <property type="component" value="Unassembled WGS sequence"/>
</dbReference>
<comment type="caution">
    <text evidence="2">The sequence shown here is derived from an EMBL/GenBank/DDBJ whole genome shotgun (WGS) entry which is preliminary data.</text>
</comment>
<evidence type="ECO:0000313" key="2">
    <source>
        <dbReference type="EMBL" id="RFB04489.1"/>
    </source>
</evidence>
<feature type="signal peptide" evidence="1">
    <location>
        <begin position="1"/>
        <end position="25"/>
    </location>
</feature>
<dbReference type="AlphaFoldDB" id="A0A371RGA4"/>
<proteinExistence type="predicted"/>
<feature type="chain" id="PRO_5016894121" evidence="1">
    <location>
        <begin position="26"/>
        <end position="380"/>
    </location>
</feature>